<keyword evidence="6" id="KW-0342">GTP-binding</keyword>
<dbReference type="GO" id="GO:0005525">
    <property type="term" value="F:GTP binding"/>
    <property type="evidence" value="ECO:0007669"/>
    <property type="project" value="UniProtKB-KW"/>
</dbReference>
<organism evidence="10 11">
    <name type="scientific">Balneicella halophila</name>
    <dbReference type="NCBI Taxonomy" id="1537566"/>
    <lineage>
        <taxon>Bacteria</taxon>
        <taxon>Pseudomonadati</taxon>
        <taxon>Bacteroidota</taxon>
        <taxon>Bacteroidia</taxon>
        <taxon>Bacteroidales</taxon>
        <taxon>Balneicellaceae</taxon>
        <taxon>Balneicella</taxon>
    </lineage>
</organism>
<feature type="domain" description="MannoseP isomerase/GMP-like beta-helix" evidence="9">
    <location>
        <begin position="302"/>
        <end position="351"/>
    </location>
</feature>
<dbReference type="EMBL" id="QENZ01000004">
    <property type="protein sequence ID" value="PVX50691.1"/>
    <property type="molecule type" value="Genomic_DNA"/>
</dbReference>
<dbReference type="PANTHER" id="PTHR46390:SF1">
    <property type="entry name" value="MANNOSE-1-PHOSPHATE GUANYLYLTRANSFERASE"/>
    <property type="match status" value="1"/>
</dbReference>
<dbReference type="OrthoDB" id="9806359at2"/>
<dbReference type="AlphaFoldDB" id="A0A7L4UNL4"/>
<evidence type="ECO:0000256" key="6">
    <source>
        <dbReference type="ARBA" id="ARBA00023134"/>
    </source>
</evidence>
<keyword evidence="3 10" id="KW-0808">Transferase</keyword>
<sequence>MINNNHFCVIMAGGVGTRFWPLSTHKVPKQFIDVLGVGRTFIQMTYDRFRRICLPENFIVVTGAPYKDLVLEQLPELQDHQVLLEPHRKNTAPCIAYANHHIAAKNENATIVVTPADHLIMKEDEFERVIKHGFEFVEEYDALLTIGLEPTRPETGYGYIQKGVQVTDEINEVKTFTEKPNKELAKVFCDSHEFLWNSGMFLWSLKTINRSFELHLPHLNNLFAKGKDIFMSTKEQDFINSIYADCQNISIDYGIMEKAHNVYVHTADFGWSDLGTWGSLYANSCQDNKNNSIVGKNVKLYESSGCIVHIPDDHIAVVQGLKDYIVVQKENRLLVCKRDEEQKIRQFVNDLMLDDSAIDFI</sequence>
<dbReference type="PANTHER" id="PTHR46390">
    <property type="entry name" value="MANNOSE-1-PHOSPHATE GUANYLYLTRANSFERASE"/>
    <property type="match status" value="1"/>
</dbReference>
<evidence type="ECO:0000256" key="7">
    <source>
        <dbReference type="ARBA" id="ARBA00047343"/>
    </source>
</evidence>
<evidence type="ECO:0000256" key="5">
    <source>
        <dbReference type="ARBA" id="ARBA00022741"/>
    </source>
</evidence>
<accession>A0A7L4UNL4</accession>
<comment type="catalytic activity">
    <reaction evidence="7">
        <text>alpha-D-mannose 1-phosphate + GTP + H(+) = GDP-alpha-D-mannose + diphosphate</text>
        <dbReference type="Rhea" id="RHEA:15229"/>
        <dbReference type="ChEBI" id="CHEBI:15378"/>
        <dbReference type="ChEBI" id="CHEBI:33019"/>
        <dbReference type="ChEBI" id="CHEBI:37565"/>
        <dbReference type="ChEBI" id="CHEBI:57527"/>
        <dbReference type="ChEBI" id="CHEBI:58409"/>
        <dbReference type="EC" id="2.7.7.13"/>
    </reaction>
</comment>
<dbReference type="Gene3D" id="3.90.550.10">
    <property type="entry name" value="Spore Coat Polysaccharide Biosynthesis Protein SpsA, Chain A"/>
    <property type="match status" value="1"/>
</dbReference>
<dbReference type="GO" id="GO:0009298">
    <property type="term" value="P:GDP-mannose biosynthetic process"/>
    <property type="evidence" value="ECO:0007669"/>
    <property type="project" value="TreeGrafter"/>
</dbReference>
<evidence type="ECO:0000313" key="10">
    <source>
        <dbReference type="EMBL" id="PVX50691.1"/>
    </source>
</evidence>
<dbReference type="EC" id="2.7.7.13" evidence="2"/>
<dbReference type="Proteomes" id="UP000251835">
    <property type="component" value="Unassembled WGS sequence"/>
</dbReference>
<dbReference type="SUPFAM" id="SSF159283">
    <property type="entry name" value="Guanosine diphospho-D-mannose pyrophosphorylase/mannose-6-phosphate isomerase linker domain"/>
    <property type="match status" value="1"/>
</dbReference>
<name>A0A7L4UNL4_BALHA</name>
<gene>
    <name evidence="10" type="ORF">C7377_1004</name>
</gene>
<keyword evidence="4 10" id="KW-0548">Nucleotidyltransferase</keyword>
<dbReference type="SUPFAM" id="SSF53448">
    <property type="entry name" value="Nucleotide-diphospho-sugar transferases"/>
    <property type="match status" value="1"/>
</dbReference>
<evidence type="ECO:0000313" key="11">
    <source>
        <dbReference type="Proteomes" id="UP000251835"/>
    </source>
</evidence>
<feature type="domain" description="Nucleotidyl transferase" evidence="8">
    <location>
        <begin position="9"/>
        <end position="288"/>
    </location>
</feature>
<keyword evidence="11" id="KW-1185">Reference proteome</keyword>
<evidence type="ECO:0000256" key="3">
    <source>
        <dbReference type="ARBA" id="ARBA00022679"/>
    </source>
</evidence>
<dbReference type="Pfam" id="PF22640">
    <property type="entry name" value="ManC_GMP_beta-helix"/>
    <property type="match status" value="1"/>
</dbReference>
<dbReference type="InterPro" id="IPR049577">
    <property type="entry name" value="GMPP_N"/>
</dbReference>
<evidence type="ECO:0000256" key="2">
    <source>
        <dbReference type="ARBA" id="ARBA00012387"/>
    </source>
</evidence>
<dbReference type="Pfam" id="PF00483">
    <property type="entry name" value="NTP_transferase"/>
    <property type="match status" value="1"/>
</dbReference>
<proteinExistence type="inferred from homology"/>
<dbReference type="InterPro" id="IPR054566">
    <property type="entry name" value="ManC/GMP-like_b-helix"/>
</dbReference>
<dbReference type="RefSeq" id="WP_116496250.1">
    <property type="nucleotide sequence ID" value="NZ_QENZ01000004.1"/>
</dbReference>
<keyword evidence="5" id="KW-0547">Nucleotide-binding</keyword>
<dbReference type="GO" id="GO:0004475">
    <property type="term" value="F:mannose-1-phosphate guanylyltransferase (GTP) activity"/>
    <property type="evidence" value="ECO:0007669"/>
    <property type="project" value="UniProtKB-EC"/>
</dbReference>
<dbReference type="CDD" id="cd02509">
    <property type="entry name" value="GDP-M1P_Guanylyltransferase"/>
    <property type="match status" value="1"/>
</dbReference>
<comment type="caution">
    <text evidence="10">The sequence shown here is derived from an EMBL/GenBank/DDBJ whole genome shotgun (WGS) entry which is preliminary data.</text>
</comment>
<evidence type="ECO:0000256" key="1">
    <source>
        <dbReference type="ARBA" id="ARBA00006115"/>
    </source>
</evidence>
<dbReference type="InterPro" id="IPR029044">
    <property type="entry name" value="Nucleotide-diphossugar_trans"/>
</dbReference>
<protein>
    <recommendedName>
        <fullName evidence="2">mannose-1-phosphate guanylyltransferase</fullName>
        <ecNumber evidence="2">2.7.7.13</ecNumber>
    </recommendedName>
</protein>
<dbReference type="InterPro" id="IPR005835">
    <property type="entry name" value="NTP_transferase_dom"/>
</dbReference>
<reference evidence="10 11" key="1">
    <citation type="submission" date="2018-05" db="EMBL/GenBank/DDBJ databases">
        <title>Genomic Encyclopedia of Type Strains, Phase IV (KMG-IV): sequencing the most valuable type-strain genomes for metagenomic binning, comparative biology and taxonomic classification.</title>
        <authorList>
            <person name="Goeker M."/>
        </authorList>
    </citation>
    <scope>NUCLEOTIDE SEQUENCE [LARGE SCALE GENOMIC DNA]</scope>
    <source>
        <strain evidence="10 11">DSM 28579</strain>
    </source>
</reference>
<evidence type="ECO:0000256" key="4">
    <source>
        <dbReference type="ARBA" id="ARBA00022695"/>
    </source>
</evidence>
<comment type="similarity">
    <text evidence="1">Belongs to the mannose-6-phosphate isomerase type 2 family.</text>
</comment>
<evidence type="ECO:0000259" key="9">
    <source>
        <dbReference type="Pfam" id="PF22640"/>
    </source>
</evidence>
<dbReference type="InterPro" id="IPR051161">
    <property type="entry name" value="Mannose-6P_isomerase_type2"/>
</dbReference>
<evidence type="ECO:0000259" key="8">
    <source>
        <dbReference type="Pfam" id="PF00483"/>
    </source>
</evidence>
<dbReference type="FunFam" id="3.90.550.10:FF:000046">
    <property type="entry name" value="Mannose-1-phosphate guanylyltransferase (GDP)"/>
    <property type="match status" value="1"/>
</dbReference>